<comment type="similarity">
    <text evidence="3">Belongs to the P-Pant transferase superfamily. EntD family.</text>
</comment>
<feature type="binding site" evidence="12">
    <location>
        <begin position="85"/>
        <end position="86"/>
    </location>
    <ligand>
        <name>CoA</name>
        <dbReference type="ChEBI" id="CHEBI:57287"/>
    </ligand>
</feature>
<keyword evidence="17" id="KW-1185">Reference proteome</keyword>
<feature type="binding site" evidence="13">
    <location>
        <position position="109"/>
    </location>
    <ligand>
        <name>Mg(2+)</name>
        <dbReference type="ChEBI" id="CHEBI:18420"/>
    </ligand>
</feature>
<protein>
    <recommendedName>
        <fullName evidence="5">Enterobactin synthase component D</fullName>
    </recommendedName>
    <alternativeName>
        <fullName evidence="8">4'-phosphopantetheinyl transferase EntD</fullName>
    </alternativeName>
    <alternativeName>
        <fullName evidence="9">Enterochelin synthase D</fullName>
    </alternativeName>
</protein>
<reference evidence="16 17" key="1">
    <citation type="journal article" date="2007" name="Proc. Natl. Acad. Sci. U.S.A.">
        <title>Characterization of a marine gammaproteobacterium capable of aerobic anoxygenic photosynthesis.</title>
        <authorList>
            <person name="Fuchs B.M."/>
            <person name="Spring S."/>
            <person name="Teeling H."/>
            <person name="Quast C."/>
            <person name="Wulf J."/>
            <person name="Schattenhofer M."/>
            <person name="Yan S."/>
            <person name="Ferriera S."/>
            <person name="Johnson J."/>
            <person name="Glockner F.O."/>
            <person name="Amann R."/>
        </authorList>
    </citation>
    <scope>NUCLEOTIDE SEQUENCE [LARGE SCALE GENOMIC DNA]</scope>
    <source>
        <strain evidence="16">KT71</strain>
    </source>
</reference>
<dbReference type="PRINTS" id="PR01399">
    <property type="entry name" value="ENTSNTHTASED"/>
</dbReference>
<dbReference type="GO" id="GO:0009239">
    <property type="term" value="P:enterobactin biosynthetic process"/>
    <property type="evidence" value="ECO:0007669"/>
    <property type="project" value="UniProtKB-UniPathway"/>
</dbReference>
<comment type="caution">
    <text evidence="16">The sequence shown here is derived from an EMBL/GenBank/DDBJ whole genome shotgun (WGS) entry which is preliminary data.</text>
</comment>
<dbReference type="InterPro" id="IPR008278">
    <property type="entry name" value="4-PPantetheinyl_Trfase_dom"/>
</dbReference>
<dbReference type="GO" id="GO:0005886">
    <property type="term" value="C:plasma membrane"/>
    <property type="evidence" value="ECO:0007669"/>
    <property type="project" value="TreeGrafter"/>
</dbReference>
<dbReference type="InterPro" id="IPR003542">
    <property type="entry name" value="Enbac_synth_compD-like"/>
</dbReference>
<dbReference type="OrthoDB" id="8210607at2"/>
<evidence type="ECO:0000256" key="4">
    <source>
        <dbReference type="ARBA" id="ARBA00011503"/>
    </source>
</evidence>
<evidence type="ECO:0000256" key="5">
    <source>
        <dbReference type="ARBA" id="ARBA00019087"/>
    </source>
</evidence>
<evidence type="ECO:0000256" key="1">
    <source>
        <dbReference type="ARBA" id="ARBA00003937"/>
    </source>
</evidence>
<evidence type="ECO:0000259" key="14">
    <source>
        <dbReference type="Pfam" id="PF01648"/>
    </source>
</evidence>
<feature type="binding site" evidence="12">
    <location>
        <position position="156"/>
    </location>
    <ligand>
        <name>CoA</name>
        <dbReference type="ChEBI" id="CHEBI:57287"/>
    </ligand>
</feature>
<dbReference type="Pfam" id="PF01648">
    <property type="entry name" value="ACPS"/>
    <property type="match status" value="1"/>
</dbReference>
<evidence type="ECO:0000256" key="8">
    <source>
        <dbReference type="ARBA" id="ARBA00029894"/>
    </source>
</evidence>
<name>A4A3H7_9GAMM</name>
<dbReference type="SUPFAM" id="SSF56214">
    <property type="entry name" value="4'-phosphopantetheinyl transferase"/>
    <property type="match status" value="1"/>
</dbReference>
<comment type="subunit">
    <text evidence="4">EntB, EntD, EntE, and EntF form a multienzyme complex called enterobactin synthase.</text>
</comment>
<dbReference type="eggNOG" id="COG2977">
    <property type="taxonomic scope" value="Bacteria"/>
</dbReference>
<keyword evidence="13" id="KW-0460">Magnesium</keyword>
<gene>
    <name evidence="16" type="ORF">KT71_16311</name>
</gene>
<organism evidence="16 17">
    <name type="scientific">Congregibacter litoralis KT71</name>
    <dbReference type="NCBI Taxonomy" id="314285"/>
    <lineage>
        <taxon>Bacteria</taxon>
        <taxon>Pseudomonadati</taxon>
        <taxon>Pseudomonadota</taxon>
        <taxon>Gammaproteobacteria</taxon>
        <taxon>Cellvibrionales</taxon>
        <taxon>Halieaceae</taxon>
        <taxon>Congregibacter</taxon>
    </lineage>
</organism>
<evidence type="ECO:0000256" key="12">
    <source>
        <dbReference type="PIRSR" id="PIRSR603542-1"/>
    </source>
</evidence>
<dbReference type="InterPro" id="IPR037143">
    <property type="entry name" value="4-PPantetheinyl_Trfase_dom_sf"/>
</dbReference>
<comment type="catalytic activity">
    <reaction evidence="10">
        <text>apo-[aryl-carrier protein] + CoA = holo-[aryl-carrier protein] + adenosine 3',5'-bisphosphate + H(+)</text>
        <dbReference type="Rhea" id="RHEA:48404"/>
        <dbReference type="Rhea" id="RHEA-COMP:15903"/>
        <dbReference type="Rhea" id="RHEA-COMP:17557"/>
        <dbReference type="ChEBI" id="CHEBI:15378"/>
        <dbReference type="ChEBI" id="CHEBI:29999"/>
        <dbReference type="ChEBI" id="CHEBI:57287"/>
        <dbReference type="ChEBI" id="CHEBI:58343"/>
        <dbReference type="ChEBI" id="CHEBI:64479"/>
    </reaction>
</comment>
<evidence type="ECO:0000256" key="7">
    <source>
        <dbReference type="ARBA" id="ARBA00023191"/>
    </source>
</evidence>
<dbReference type="HOGENOM" id="CLU_075076_0_0_6"/>
<evidence type="ECO:0000313" key="16">
    <source>
        <dbReference type="EMBL" id="EAQ99250.1"/>
    </source>
</evidence>
<dbReference type="STRING" id="314285.KT71_16311"/>
<dbReference type="PANTHER" id="PTHR38096:SF1">
    <property type="entry name" value="ENTEROBACTIN SYNTHASE COMPONENT D"/>
    <property type="match status" value="1"/>
</dbReference>
<accession>A4A3H7</accession>
<feature type="domain" description="4'-phosphopantetheinyl transferase" evidence="14">
    <location>
        <begin position="103"/>
        <end position="197"/>
    </location>
</feature>
<evidence type="ECO:0000256" key="2">
    <source>
        <dbReference type="ARBA" id="ARBA00004993"/>
    </source>
</evidence>
<evidence type="ECO:0000256" key="13">
    <source>
        <dbReference type="PIRSR" id="PIRSR603542-2"/>
    </source>
</evidence>
<dbReference type="RefSeq" id="WP_008295698.1">
    <property type="nucleotide sequence ID" value="NZ_CM002299.1"/>
</dbReference>
<dbReference type="Pfam" id="PF17837">
    <property type="entry name" value="4PPT_N"/>
    <property type="match status" value="1"/>
</dbReference>
<evidence type="ECO:0000256" key="3">
    <source>
        <dbReference type="ARBA" id="ARBA00008342"/>
    </source>
</evidence>
<dbReference type="AlphaFoldDB" id="A4A3H7"/>
<feature type="binding site" evidence="13">
    <location>
        <position position="107"/>
    </location>
    <ligand>
        <name>Mg(2+)</name>
        <dbReference type="ChEBI" id="CHEBI:18420"/>
    </ligand>
</feature>
<dbReference type="Proteomes" id="UP000019205">
    <property type="component" value="Chromosome"/>
</dbReference>
<comment type="function">
    <text evidence="1">Involved in the biosynthesis of the siderophore enterobactin (enterochelin), which is a macrocyclic trimeric lactone of N-(2,3-dihydroxybenzoyl)-serine. The serine trilactone serves as a scaffolding for the three catechol functionalities that provide hexadentate coordination for the tightly ligated iron(2+) atoms. Plays an essential role in the assembly of the enterobactin by catalyzing the transfer of the 4'-phosphopantetheine (Ppant) moiety from coenzyme A to the apo-domains of both EntB (ArCP domain) and EntF (PCP domain) to yield their holo-forms which make them competent for the activation of 2,3-dihydroxybenzoate (DHB) and L-serine, respectively.</text>
</comment>
<dbReference type="GO" id="GO:0000287">
    <property type="term" value="F:magnesium ion binding"/>
    <property type="evidence" value="ECO:0007669"/>
    <property type="project" value="InterPro"/>
</dbReference>
<evidence type="ECO:0000256" key="9">
    <source>
        <dbReference type="ARBA" id="ARBA00031996"/>
    </source>
</evidence>
<comment type="catalytic activity">
    <reaction evidence="11">
        <text>apo-[peptidyl-carrier protein] + CoA = holo-[peptidyl-carrier protein] + adenosine 3',5'-bisphosphate + H(+)</text>
        <dbReference type="Rhea" id="RHEA:46228"/>
        <dbReference type="Rhea" id="RHEA-COMP:11479"/>
        <dbReference type="Rhea" id="RHEA-COMP:11480"/>
        <dbReference type="ChEBI" id="CHEBI:15378"/>
        <dbReference type="ChEBI" id="CHEBI:29999"/>
        <dbReference type="ChEBI" id="CHEBI:57287"/>
        <dbReference type="ChEBI" id="CHEBI:58343"/>
        <dbReference type="ChEBI" id="CHEBI:64479"/>
    </reaction>
</comment>
<feature type="binding site" evidence="12">
    <location>
        <position position="166"/>
    </location>
    <ligand>
        <name>CoA</name>
        <dbReference type="ChEBI" id="CHEBI:57287"/>
    </ligand>
</feature>
<keyword evidence="7" id="KW-0259">Enterobactin biosynthesis</keyword>
<feature type="binding site" evidence="13">
    <location>
        <position position="108"/>
    </location>
    <ligand>
        <name>Mg(2+)</name>
        <dbReference type="ChEBI" id="CHEBI:18420"/>
    </ligand>
</feature>
<feature type="domain" description="4'-phosphopantetheinyl transferase N-terminal" evidence="15">
    <location>
        <begin position="28"/>
        <end position="96"/>
    </location>
</feature>
<comment type="cofactor">
    <cofactor evidence="13">
        <name>Mg(2+)</name>
        <dbReference type="ChEBI" id="CHEBI:18420"/>
    </cofactor>
</comment>
<feature type="binding site" evidence="12">
    <location>
        <position position="152"/>
    </location>
    <ligand>
        <name>CoA</name>
        <dbReference type="ChEBI" id="CHEBI:57287"/>
    </ligand>
</feature>
<evidence type="ECO:0000313" key="17">
    <source>
        <dbReference type="Proteomes" id="UP000019205"/>
    </source>
</evidence>
<evidence type="ECO:0000256" key="10">
    <source>
        <dbReference type="ARBA" id="ARBA00049176"/>
    </source>
</evidence>
<keyword evidence="13" id="KW-0479">Metal-binding</keyword>
<evidence type="ECO:0000256" key="11">
    <source>
        <dbReference type="ARBA" id="ARBA00049191"/>
    </source>
</evidence>
<comment type="pathway">
    <text evidence="2">Siderophore biosynthesis; enterobactin biosynthesis.</text>
</comment>
<proteinExistence type="inferred from homology"/>
<keyword evidence="6 16" id="KW-0808">Transferase</keyword>
<evidence type="ECO:0000259" key="15">
    <source>
        <dbReference type="Pfam" id="PF17837"/>
    </source>
</evidence>
<dbReference type="UniPathway" id="UPA00017"/>
<dbReference type="InterPro" id="IPR041354">
    <property type="entry name" value="4PPT_N"/>
</dbReference>
<dbReference type="PANTHER" id="PTHR38096">
    <property type="entry name" value="ENTEROBACTIN SYNTHASE COMPONENT D"/>
    <property type="match status" value="1"/>
</dbReference>
<feature type="binding site" evidence="12">
    <location>
        <position position="107"/>
    </location>
    <ligand>
        <name>CoA</name>
        <dbReference type="ChEBI" id="CHEBI:57287"/>
    </ligand>
</feature>
<evidence type="ECO:0000256" key="6">
    <source>
        <dbReference type="ARBA" id="ARBA00022679"/>
    </source>
</evidence>
<reference evidence="16 17" key="2">
    <citation type="journal article" date="2009" name="PLoS ONE">
        <title>The photosynthetic apparatus and its regulation in the aerobic gammaproteobacterium Congregibacter litoralis gen. nov., sp. nov.</title>
        <authorList>
            <person name="Spring S."/>
            <person name="Lunsdorf H."/>
            <person name="Fuchs B.M."/>
            <person name="Tindall B.J."/>
        </authorList>
    </citation>
    <scope>NUCLEOTIDE SEQUENCE [LARGE SCALE GENOMIC DNA]</scope>
    <source>
        <strain evidence="16">KT71</strain>
    </source>
</reference>
<dbReference type="GO" id="GO:0009366">
    <property type="term" value="C:enterobactin synthetase complex"/>
    <property type="evidence" value="ECO:0007669"/>
    <property type="project" value="InterPro"/>
</dbReference>
<dbReference type="EMBL" id="AAOA02000001">
    <property type="protein sequence ID" value="EAQ99250.1"/>
    <property type="molecule type" value="Genomic_DNA"/>
</dbReference>
<feature type="binding site" evidence="12">
    <location>
        <position position="47"/>
    </location>
    <ligand>
        <name>CoA</name>
        <dbReference type="ChEBI" id="CHEBI:57287"/>
    </ligand>
</feature>
<sequence length="219" mass="24246">MLADQLPSDVVLVIATVPMESRRLSDIEETSIAAAGDKRQREFRSGRNAAKTALRQLGLKGDIILPPDSEGRRPSWPPGYVGSITHTRGFCAAAVAMASDYTAIGIDAEPRTPLKKGVVNRICTARELHWIAQQGEDPLRVDLGKVMFCIKESIYKVFNPLHDAFLGFQEADVQLNLDAGRFSADVHQRKEGIRCQYRGRFGFDDDYVYASTVFENAGN</sequence>
<feature type="binding site" evidence="12">
    <location>
        <position position="39"/>
    </location>
    <ligand>
        <name>CoA</name>
        <dbReference type="ChEBI" id="CHEBI:57287"/>
    </ligand>
</feature>
<dbReference type="GO" id="GO:0008897">
    <property type="term" value="F:holo-[acyl-carrier-protein] synthase activity"/>
    <property type="evidence" value="ECO:0007669"/>
    <property type="project" value="InterPro"/>
</dbReference>